<name>A0ABW3P7P1_9SPHN</name>
<gene>
    <name evidence="2" type="ORF">ACFQ24_19055</name>
</gene>
<protein>
    <submittedName>
        <fullName evidence="2">SDR family NAD(P)-dependent oxidoreductase</fullName>
    </submittedName>
</protein>
<comment type="caution">
    <text evidence="2">The sequence shown here is derived from an EMBL/GenBank/DDBJ whole genome shotgun (WGS) entry which is preliminary data.</text>
</comment>
<dbReference type="SUPFAM" id="SSF51735">
    <property type="entry name" value="NAD(P)-binding Rossmann-fold domains"/>
    <property type="match status" value="1"/>
</dbReference>
<proteinExistence type="predicted"/>
<dbReference type="PANTHER" id="PTHR43574">
    <property type="entry name" value="EPIMERASE-RELATED"/>
    <property type="match status" value="1"/>
</dbReference>
<reference evidence="3" key="1">
    <citation type="journal article" date="2019" name="Int. J. Syst. Evol. Microbiol.">
        <title>The Global Catalogue of Microorganisms (GCM) 10K type strain sequencing project: providing services to taxonomists for standard genome sequencing and annotation.</title>
        <authorList>
            <consortium name="The Broad Institute Genomics Platform"/>
            <consortium name="The Broad Institute Genome Sequencing Center for Infectious Disease"/>
            <person name="Wu L."/>
            <person name="Ma J."/>
        </authorList>
    </citation>
    <scope>NUCLEOTIDE SEQUENCE [LARGE SCALE GENOMIC DNA]</scope>
    <source>
        <strain evidence="3">CCUG 54329</strain>
    </source>
</reference>
<accession>A0ABW3P7P1</accession>
<sequence>MPHLLILGMGYTAGRLAARLRGEGWRVTGVRRSAGDGVLAFDDEDAVRAAIAGASHILSSVPPDRDGDPILARYGAAIAAAPALWTGYLSSTGVYGDTGGAWVDEASPVGVGRRMARAQADLQWGALRADMRRFRLPGIYGPGRSALDRVREGRAHRIALPDQVFSRVHVDDIVAGVIASFDGPAGVYNLADDLPCGQNRVIEAACDMLGVVWPPLQTMEEAQLSPMARGFYAENRRVANGRAKRLLGWSPRYPTYAHGLRACL</sequence>
<dbReference type="Proteomes" id="UP001597203">
    <property type="component" value="Unassembled WGS sequence"/>
</dbReference>
<keyword evidence="3" id="KW-1185">Reference proteome</keyword>
<dbReference type="RefSeq" id="WP_380914105.1">
    <property type="nucleotide sequence ID" value="NZ_JBHTLS010000134.1"/>
</dbReference>
<organism evidence="2 3">
    <name type="scientific">Sphingobium olei</name>
    <dbReference type="NCBI Taxonomy" id="420955"/>
    <lineage>
        <taxon>Bacteria</taxon>
        <taxon>Pseudomonadati</taxon>
        <taxon>Pseudomonadota</taxon>
        <taxon>Alphaproteobacteria</taxon>
        <taxon>Sphingomonadales</taxon>
        <taxon>Sphingomonadaceae</taxon>
        <taxon>Sphingobium</taxon>
    </lineage>
</organism>
<evidence type="ECO:0000313" key="2">
    <source>
        <dbReference type="EMBL" id="MFD1106968.1"/>
    </source>
</evidence>
<evidence type="ECO:0000313" key="3">
    <source>
        <dbReference type="Proteomes" id="UP001597203"/>
    </source>
</evidence>
<dbReference type="EMBL" id="JBHTLS010000134">
    <property type="protein sequence ID" value="MFD1106968.1"/>
    <property type="molecule type" value="Genomic_DNA"/>
</dbReference>
<dbReference type="Gene3D" id="3.40.50.720">
    <property type="entry name" value="NAD(P)-binding Rossmann-like Domain"/>
    <property type="match status" value="1"/>
</dbReference>
<evidence type="ECO:0000256" key="1">
    <source>
        <dbReference type="ARBA" id="ARBA00023027"/>
    </source>
</evidence>
<dbReference type="InterPro" id="IPR036291">
    <property type="entry name" value="NAD(P)-bd_dom_sf"/>
</dbReference>
<keyword evidence="1" id="KW-0520">NAD</keyword>